<dbReference type="PANTHER" id="PTHR38763">
    <property type="entry name" value="MAJOR OUTER MEMBRANE PROLIPOPROTEIN LPP"/>
    <property type="match status" value="1"/>
</dbReference>
<evidence type="ECO:0000313" key="5">
    <source>
        <dbReference type="EMBL" id="MBO1106885.1"/>
    </source>
</evidence>
<keyword evidence="1" id="KW-0175">Coiled coil</keyword>
<accession>A0A1A9AW70</accession>
<dbReference type="PROSITE" id="PS51257">
    <property type="entry name" value="PROKAR_LIPOPROTEIN"/>
    <property type="match status" value="1"/>
</dbReference>
<keyword evidence="1" id="KW-0472">Membrane</keyword>
<dbReference type="Proteomes" id="UP000664658">
    <property type="component" value="Unassembled WGS sequence"/>
</dbReference>
<keyword evidence="1 3" id="KW-0449">Lipoprotein</keyword>
<keyword evidence="1" id="KW-0134">Cell wall</keyword>
<dbReference type="AlphaFoldDB" id="A0A1A9AW70"/>
<name>A0A1A9AW70_PLESH</name>
<organism evidence="5 6">
    <name type="scientific">Plesiomonas shigelloides</name>
    <name type="common">Aeromonas shigelloides</name>
    <dbReference type="NCBI Taxonomy" id="703"/>
    <lineage>
        <taxon>Bacteria</taxon>
        <taxon>Pseudomonadati</taxon>
        <taxon>Pseudomonadota</taxon>
        <taxon>Gammaproteobacteria</taxon>
        <taxon>Enterobacterales</taxon>
        <taxon>Enterobacteriaceae</taxon>
        <taxon>Plesiomonas</taxon>
    </lineage>
</organism>
<dbReference type="EMBL" id="JAFNAA010000001">
    <property type="protein sequence ID" value="MBO1106885.1"/>
    <property type="molecule type" value="Genomic_DNA"/>
</dbReference>
<comment type="subcellular location">
    <subcellularLocation>
        <location evidence="1">Cell outer membrane</location>
        <topology evidence="1">Lipid-anchor</topology>
        <orientation evidence="1">Periplasmic side</orientation>
    </subcellularLocation>
    <subcellularLocation>
        <location evidence="1">Secreted</location>
        <location evidence="1">Cell wall</location>
        <topology evidence="1">Peptidoglycan-anchor</topology>
    </subcellularLocation>
    <text evidence="1">Attached via its lipidated N-terminus to the inner leaflet of the outer membrane. Attached to the peptidoglycan network (PGN) via its C-terminus.</text>
</comment>
<protein>
    <recommendedName>
        <fullName evidence="1">Major outer membrane lipoprotein Lpp</fullName>
    </recommendedName>
</protein>
<dbReference type="SUPFAM" id="SSF58042">
    <property type="entry name" value="Outer membrane lipoprotein"/>
    <property type="match status" value="1"/>
</dbReference>
<dbReference type="GO" id="GO:0030258">
    <property type="term" value="P:lipid modification"/>
    <property type="evidence" value="ECO:0007669"/>
    <property type="project" value="UniProtKB-UniRule"/>
</dbReference>
<keyword evidence="1 3" id="KW-0564">Palmitate</keyword>
<comment type="similarity">
    <text evidence="1">Belongs to the Lpp family.</text>
</comment>
<feature type="modified residue" description="N6-murein peptidoglycan lysine" evidence="1 2">
    <location>
        <position position="74"/>
    </location>
</feature>
<feature type="lipid moiety-binding region" description="N-palmitoyl cysteine" evidence="1">
    <location>
        <position position="21"/>
    </location>
</feature>
<dbReference type="InterPro" id="IPR006817">
    <property type="entry name" value="Lipoprotein_leucine-zipper_dom"/>
</dbReference>
<keyword evidence="1" id="KW-0964">Secreted</keyword>
<dbReference type="RefSeq" id="WP_010862069.1">
    <property type="nucleotide sequence ID" value="NZ_CP027852.1"/>
</dbReference>
<evidence type="ECO:0000256" key="3">
    <source>
        <dbReference type="PIRSR" id="PIRSR002855-2"/>
    </source>
</evidence>
<dbReference type="HAMAP" id="MF_00843">
    <property type="entry name" value="Lpp"/>
    <property type="match status" value="1"/>
</dbReference>
<dbReference type="GO" id="GO:0009279">
    <property type="term" value="C:cell outer membrane"/>
    <property type="evidence" value="ECO:0007669"/>
    <property type="project" value="UniProtKB-SubCell"/>
</dbReference>
<evidence type="ECO:0000256" key="1">
    <source>
        <dbReference type="HAMAP-Rule" id="MF_00843"/>
    </source>
</evidence>
<feature type="domain" description="Lipoprotein leucine-zipper" evidence="4">
    <location>
        <begin position="25"/>
        <end position="74"/>
    </location>
</feature>
<dbReference type="KEGG" id="pshi:SAMEA2665130_0989"/>
<comment type="function">
    <text evidence="1">A highly abundant outer membrane lipoprotein that controls the distance between the inner and outer membranes. The only protein known to be covalently linked to the peptidoglycan network (PGN). Also non-covalently binds the PGN. The link between the cell outer membrane and PGN contributes to maintenance of the structural and functional integrity of the cell envelope, and maintains the correct distance between the PGN and the outer membrane.</text>
</comment>
<dbReference type="GO" id="GO:0008289">
    <property type="term" value="F:lipid binding"/>
    <property type="evidence" value="ECO:0007669"/>
    <property type="project" value="UniProtKB-UniRule"/>
</dbReference>
<feature type="lipid moiety-binding region" description="S-diacylglycerol cysteine" evidence="1 3">
    <location>
        <position position="21"/>
    </location>
</feature>
<comment type="caution">
    <text evidence="5">The sequence shown here is derived from an EMBL/GenBank/DDBJ whole genome shotgun (WGS) entry which is preliminary data.</text>
</comment>
<proteinExistence type="inferred from homology"/>
<feature type="coiled-coil region" evidence="1">
    <location>
        <begin position="23"/>
        <end position="71"/>
    </location>
</feature>
<dbReference type="GO" id="GO:0042834">
    <property type="term" value="F:peptidoglycan binding"/>
    <property type="evidence" value="ECO:0007669"/>
    <property type="project" value="UniProtKB-UniRule"/>
</dbReference>
<feature type="repeat" evidence="1">
    <location>
        <begin position="34"/>
        <end position="44"/>
    </location>
</feature>
<evidence type="ECO:0000256" key="2">
    <source>
        <dbReference type="PIRSR" id="PIRSR002855-1"/>
    </source>
</evidence>
<comment type="subunit">
    <text evidence="1">Homotrimer.</text>
</comment>
<keyword evidence="1" id="KW-0677">Repeat</keyword>
<dbReference type="InterPro" id="IPR016367">
    <property type="entry name" value="MOM_Lpp"/>
</dbReference>
<comment type="caution">
    <text evidence="1">Lacks conserved residue(s) required for the propagation of feature annotation.</text>
</comment>
<gene>
    <name evidence="1" type="primary">lpp</name>
    <name evidence="5" type="ORF">J2R62_01385</name>
</gene>
<evidence type="ECO:0000259" key="4">
    <source>
        <dbReference type="Pfam" id="PF04728"/>
    </source>
</evidence>
<dbReference type="Pfam" id="PF04728">
    <property type="entry name" value="LPP"/>
    <property type="match status" value="1"/>
</dbReference>
<keyword evidence="1" id="KW-0998">Cell outer membrane</keyword>
<keyword evidence="1 2" id="KW-0572">Peptidoglycan-anchor</keyword>
<dbReference type="PANTHER" id="PTHR38763:SF1">
    <property type="entry name" value="MAJOR OUTER MEMBRANE LIPOPROTEIN LPP"/>
    <property type="match status" value="1"/>
</dbReference>
<dbReference type="GeneID" id="69705853"/>
<dbReference type="PIRSF" id="PIRSF002855">
    <property type="entry name" value="Murein-lipoprotein"/>
    <property type="match status" value="1"/>
</dbReference>
<dbReference type="GO" id="GO:0043580">
    <property type="term" value="P:periplasmic space organization"/>
    <property type="evidence" value="ECO:0007669"/>
    <property type="project" value="UniProtKB-UniRule"/>
</dbReference>
<reference evidence="5" key="1">
    <citation type="submission" date="2021-03" db="EMBL/GenBank/DDBJ databases">
        <title>Plesiomonas shigelloides zfcc0051, isolated from zebrafish feces.</title>
        <authorList>
            <person name="Vanderhoek Z."/>
            <person name="Gaulke C."/>
        </authorList>
    </citation>
    <scope>NUCLEOTIDE SEQUENCE</scope>
    <source>
        <strain evidence="5">Zfcc0051</strain>
    </source>
</reference>
<sequence>MNKTKLILGTIVLSSTLLAGCANTKLEQSVADLNTKVDQLATDVGSLRTDVQDAKAEAARANQRLDNMATSYKK</sequence>
<dbReference type="Gene3D" id="1.20.5.190">
    <property type="match status" value="1"/>
</dbReference>
<evidence type="ECO:0000313" key="6">
    <source>
        <dbReference type="Proteomes" id="UP000664658"/>
    </source>
</evidence>